<dbReference type="GO" id="GO:0003700">
    <property type="term" value="F:DNA-binding transcription factor activity"/>
    <property type="evidence" value="ECO:0007669"/>
    <property type="project" value="InterPro"/>
</dbReference>
<dbReference type="PROSITE" id="PS50931">
    <property type="entry name" value="HTH_LYSR"/>
    <property type="match status" value="1"/>
</dbReference>
<dbReference type="InterPro" id="IPR000847">
    <property type="entry name" value="LysR_HTH_N"/>
</dbReference>
<comment type="similarity">
    <text evidence="1">Belongs to the LysR transcriptional regulatory family.</text>
</comment>
<evidence type="ECO:0000259" key="5">
    <source>
        <dbReference type="PROSITE" id="PS50931"/>
    </source>
</evidence>
<dbReference type="InterPro" id="IPR036388">
    <property type="entry name" value="WH-like_DNA-bd_sf"/>
</dbReference>
<dbReference type="OrthoDB" id="8885940at2"/>
<evidence type="ECO:0000256" key="3">
    <source>
        <dbReference type="ARBA" id="ARBA00023125"/>
    </source>
</evidence>
<gene>
    <name evidence="6" type="ORF">ATO7_02120</name>
</gene>
<dbReference type="GO" id="GO:0043565">
    <property type="term" value="F:sequence-specific DNA binding"/>
    <property type="evidence" value="ECO:0007669"/>
    <property type="project" value="TreeGrafter"/>
</dbReference>
<dbReference type="InterPro" id="IPR005119">
    <property type="entry name" value="LysR_subst-bd"/>
</dbReference>
<evidence type="ECO:0000256" key="1">
    <source>
        <dbReference type="ARBA" id="ARBA00009437"/>
    </source>
</evidence>
<protein>
    <submittedName>
        <fullName evidence="6">Transcription regulator LysR</fullName>
    </submittedName>
</protein>
<feature type="domain" description="HTH lysR-type" evidence="5">
    <location>
        <begin position="1"/>
        <end position="59"/>
    </location>
</feature>
<dbReference type="PANTHER" id="PTHR30537">
    <property type="entry name" value="HTH-TYPE TRANSCRIPTIONAL REGULATOR"/>
    <property type="match status" value="1"/>
</dbReference>
<proteinExistence type="inferred from homology"/>
<dbReference type="Pfam" id="PF00126">
    <property type="entry name" value="HTH_1"/>
    <property type="match status" value="1"/>
</dbReference>
<name>A0A1Y1SG51_9GAMM</name>
<dbReference type="InterPro" id="IPR058163">
    <property type="entry name" value="LysR-type_TF_proteobact-type"/>
</dbReference>
<organism evidence="6 7">
    <name type="scientific">Oceanococcus atlanticus</name>
    <dbReference type="NCBI Taxonomy" id="1317117"/>
    <lineage>
        <taxon>Bacteria</taxon>
        <taxon>Pseudomonadati</taxon>
        <taxon>Pseudomonadota</taxon>
        <taxon>Gammaproteobacteria</taxon>
        <taxon>Chromatiales</taxon>
        <taxon>Oceanococcaceae</taxon>
        <taxon>Oceanococcus</taxon>
    </lineage>
</organism>
<dbReference type="GO" id="GO:0006351">
    <property type="term" value="P:DNA-templated transcription"/>
    <property type="evidence" value="ECO:0007669"/>
    <property type="project" value="TreeGrafter"/>
</dbReference>
<evidence type="ECO:0000313" key="6">
    <source>
        <dbReference type="EMBL" id="ORE88633.1"/>
    </source>
</evidence>
<comment type="caution">
    <text evidence="6">The sequence shown here is derived from an EMBL/GenBank/DDBJ whole genome shotgun (WGS) entry which is preliminary data.</text>
</comment>
<evidence type="ECO:0000313" key="7">
    <source>
        <dbReference type="Proteomes" id="UP000192342"/>
    </source>
</evidence>
<dbReference type="PANTHER" id="PTHR30537:SF5">
    <property type="entry name" value="HTH-TYPE TRANSCRIPTIONAL ACTIVATOR TTDR-RELATED"/>
    <property type="match status" value="1"/>
</dbReference>
<reference evidence="6 7" key="1">
    <citation type="submission" date="2013-04" db="EMBL/GenBank/DDBJ databases">
        <title>Oceanococcus atlanticus 22II-S10r2 Genome Sequencing.</title>
        <authorList>
            <person name="Lai Q."/>
            <person name="Li G."/>
            <person name="Shao Z."/>
        </authorList>
    </citation>
    <scope>NUCLEOTIDE SEQUENCE [LARGE SCALE GENOMIC DNA]</scope>
    <source>
        <strain evidence="6 7">22II-S10r2</strain>
    </source>
</reference>
<keyword evidence="2" id="KW-0805">Transcription regulation</keyword>
<dbReference type="SUPFAM" id="SSF53850">
    <property type="entry name" value="Periplasmic binding protein-like II"/>
    <property type="match status" value="1"/>
</dbReference>
<accession>A0A1Y1SG51</accession>
<evidence type="ECO:0000256" key="4">
    <source>
        <dbReference type="ARBA" id="ARBA00023163"/>
    </source>
</evidence>
<dbReference type="CDD" id="cd08422">
    <property type="entry name" value="PBP2_CrgA_like"/>
    <property type="match status" value="1"/>
</dbReference>
<sequence length="308" mass="34363">MDTLNAMRIFVRVVDAGSITAAADQLDLAKSAVSRRLAELEEHLQVRLLNRTTRRMTLTDPGRSFYQRAQRMLDDLAEAEAEARGTASQVSGRLRVAAPLSFGLRQLAPAITDFAQRYPQVDIDIDLNDRPVDLIGEGFDLAIRIADLENSGLVARKLTTIRHVLCASPAYWQTHGRPQHPDELAEHVMLRYANTASHSWHWSGPDGTRGELRLKTRLQANNGDFLLQAAERGLGLLIQPCFIANDAILAGRLQAALLNYQWKALHAYAVYPPHRHLPARVRHLIDFLAQRFGEAPSWDACLRSTAVA</sequence>
<dbReference type="EMBL" id="AQQV01000001">
    <property type="protein sequence ID" value="ORE88633.1"/>
    <property type="molecule type" value="Genomic_DNA"/>
</dbReference>
<evidence type="ECO:0000256" key="2">
    <source>
        <dbReference type="ARBA" id="ARBA00023015"/>
    </source>
</evidence>
<dbReference type="Pfam" id="PF03466">
    <property type="entry name" value="LysR_substrate"/>
    <property type="match status" value="1"/>
</dbReference>
<keyword evidence="3" id="KW-0238">DNA-binding</keyword>
<dbReference type="RefSeq" id="WP_083559259.1">
    <property type="nucleotide sequence ID" value="NZ_AQQV01000001.1"/>
</dbReference>
<dbReference type="Gene3D" id="1.10.10.10">
    <property type="entry name" value="Winged helix-like DNA-binding domain superfamily/Winged helix DNA-binding domain"/>
    <property type="match status" value="1"/>
</dbReference>
<dbReference type="InterPro" id="IPR036390">
    <property type="entry name" value="WH_DNA-bd_sf"/>
</dbReference>
<dbReference type="AlphaFoldDB" id="A0A1Y1SG51"/>
<dbReference type="FunFam" id="1.10.10.10:FF:000001">
    <property type="entry name" value="LysR family transcriptional regulator"/>
    <property type="match status" value="1"/>
</dbReference>
<dbReference type="Proteomes" id="UP000192342">
    <property type="component" value="Unassembled WGS sequence"/>
</dbReference>
<dbReference type="Gene3D" id="3.40.190.290">
    <property type="match status" value="1"/>
</dbReference>
<dbReference type="STRING" id="1317117.ATO7_02120"/>
<dbReference type="SUPFAM" id="SSF46785">
    <property type="entry name" value="Winged helix' DNA-binding domain"/>
    <property type="match status" value="1"/>
</dbReference>
<dbReference type="FunFam" id="3.40.190.290:FF:000001">
    <property type="entry name" value="Transcriptional regulator, LysR family"/>
    <property type="match status" value="1"/>
</dbReference>
<keyword evidence="7" id="KW-1185">Reference proteome</keyword>
<keyword evidence="4" id="KW-0804">Transcription</keyword>